<dbReference type="AlphaFoldDB" id="A0A316DEI4"/>
<accession>A0A316DEI4</accession>
<gene>
    <name evidence="1" type="ORF">LV89_04911</name>
</gene>
<keyword evidence="2" id="KW-1185">Reference proteome</keyword>
<evidence type="ECO:0000313" key="1">
    <source>
        <dbReference type="EMBL" id="PWK16136.1"/>
    </source>
</evidence>
<dbReference type="EMBL" id="QGGO01000051">
    <property type="protein sequence ID" value="PWK16136.1"/>
    <property type="molecule type" value="Genomic_DNA"/>
</dbReference>
<organism evidence="1 2">
    <name type="scientific">Arcicella aurantiaca</name>
    <dbReference type="NCBI Taxonomy" id="591202"/>
    <lineage>
        <taxon>Bacteria</taxon>
        <taxon>Pseudomonadati</taxon>
        <taxon>Bacteroidota</taxon>
        <taxon>Cytophagia</taxon>
        <taxon>Cytophagales</taxon>
        <taxon>Flectobacillaceae</taxon>
        <taxon>Arcicella</taxon>
    </lineage>
</organism>
<protein>
    <submittedName>
        <fullName evidence="1">Uncharacterized protein</fullName>
    </submittedName>
</protein>
<dbReference type="Proteomes" id="UP000245489">
    <property type="component" value="Unassembled WGS sequence"/>
</dbReference>
<evidence type="ECO:0000313" key="2">
    <source>
        <dbReference type="Proteomes" id="UP000245489"/>
    </source>
</evidence>
<name>A0A316DEI4_9BACT</name>
<proteinExistence type="predicted"/>
<comment type="caution">
    <text evidence="1">The sequence shown here is derived from an EMBL/GenBank/DDBJ whole genome shotgun (WGS) entry which is preliminary data.</text>
</comment>
<reference evidence="1 2" key="1">
    <citation type="submission" date="2018-05" db="EMBL/GenBank/DDBJ databases">
        <title>Genomic Encyclopedia of Archaeal and Bacterial Type Strains, Phase II (KMG-II): from individual species to whole genera.</title>
        <authorList>
            <person name="Goeker M."/>
        </authorList>
    </citation>
    <scope>NUCLEOTIDE SEQUENCE [LARGE SCALE GENOMIC DNA]</scope>
    <source>
        <strain evidence="1 2">DSM 22214</strain>
    </source>
</reference>
<sequence>MSTKKPFILFFAILFSNCNNHESILGTYLCSTLEDSAKYSNSFCFYQKVEFVNSYSAIVTNKVGDAINSQVVRGDSGMLVVVHPKYTSESLILKIKDKGKTLEGRGYRFTKMEDKK</sequence>
<dbReference type="RefSeq" id="WP_109745602.1">
    <property type="nucleotide sequence ID" value="NZ_QGGO01000051.1"/>
</dbReference>